<dbReference type="EMBL" id="JAIVGD010000026">
    <property type="protein sequence ID" value="KAH0740069.1"/>
    <property type="molecule type" value="Genomic_DNA"/>
</dbReference>
<dbReference type="PROSITE" id="PS50158">
    <property type="entry name" value="ZF_CCHC"/>
    <property type="match status" value="1"/>
</dbReference>
<feature type="region of interest" description="Disordered" evidence="2">
    <location>
        <begin position="84"/>
        <end position="179"/>
    </location>
</feature>
<proteinExistence type="predicted"/>
<keyword evidence="1" id="KW-0479">Metal-binding</keyword>
<protein>
    <recommendedName>
        <fullName evidence="3">CCHC-type domain-containing protein</fullName>
    </recommendedName>
</protein>
<reference evidence="4 5" key="1">
    <citation type="journal article" date="2021" name="bioRxiv">
        <title>Chromosome-scale and haplotype-resolved genome assembly of a tetraploid potato cultivar.</title>
        <authorList>
            <person name="Sun H."/>
            <person name="Jiao W.-B."/>
            <person name="Krause K."/>
            <person name="Campoy J.A."/>
            <person name="Goel M."/>
            <person name="Folz-Donahue K."/>
            <person name="Kukat C."/>
            <person name="Huettel B."/>
            <person name="Schneeberger K."/>
        </authorList>
    </citation>
    <scope>NUCLEOTIDE SEQUENCE [LARGE SCALE GENOMIC DNA]</scope>
    <source>
        <strain evidence="4">SolTubOtavaFocal</strain>
        <tissue evidence="4">Leaves</tissue>
    </source>
</reference>
<feature type="compositionally biased region" description="Polar residues" evidence="2">
    <location>
        <begin position="84"/>
        <end position="101"/>
    </location>
</feature>
<dbReference type="Pfam" id="PF00098">
    <property type="entry name" value="zf-CCHC"/>
    <property type="match status" value="1"/>
</dbReference>
<evidence type="ECO:0000259" key="3">
    <source>
        <dbReference type="PROSITE" id="PS50158"/>
    </source>
</evidence>
<sequence length="179" mass="19411">MVPHLEAGGHTKGVVPFSSEDPFMHLCRHPRVVRYLRVFIAWVTVHNNDLWGEAIIVGFKGPHNSSRDRDFCFSCGDPDHLMRQCTSQRGRGGSQPNSSFQARPPVPQGRCRGRVQSGRGGKASSSGSAAQQSGGRVTTQAGGGRVSRPNFSSHDGTYYNPPVGKPTSNPEQQVMGLRV</sequence>
<dbReference type="Proteomes" id="UP000826656">
    <property type="component" value="Unassembled WGS sequence"/>
</dbReference>
<comment type="caution">
    <text evidence="4">The sequence shown here is derived from an EMBL/GenBank/DDBJ whole genome shotgun (WGS) entry which is preliminary data.</text>
</comment>
<gene>
    <name evidence="4" type="ORF">KY290_033112</name>
</gene>
<evidence type="ECO:0000313" key="4">
    <source>
        <dbReference type="EMBL" id="KAH0740069.1"/>
    </source>
</evidence>
<feature type="domain" description="CCHC-type" evidence="3">
    <location>
        <begin position="72"/>
        <end position="87"/>
    </location>
</feature>
<evidence type="ECO:0000313" key="5">
    <source>
        <dbReference type="Proteomes" id="UP000826656"/>
    </source>
</evidence>
<evidence type="ECO:0000256" key="1">
    <source>
        <dbReference type="PROSITE-ProRule" id="PRU00047"/>
    </source>
</evidence>
<keyword evidence="5" id="KW-1185">Reference proteome</keyword>
<evidence type="ECO:0000256" key="2">
    <source>
        <dbReference type="SAM" id="MobiDB-lite"/>
    </source>
</evidence>
<keyword evidence="1" id="KW-0862">Zinc</keyword>
<dbReference type="SMART" id="SM00343">
    <property type="entry name" value="ZnF_C2HC"/>
    <property type="match status" value="1"/>
</dbReference>
<accession>A0ABQ7U0I3</accession>
<dbReference type="InterPro" id="IPR001878">
    <property type="entry name" value="Znf_CCHC"/>
</dbReference>
<feature type="compositionally biased region" description="Low complexity" evidence="2">
    <location>
        <begin position="122"/>
        <end position="135"/>
    </location>
</feature>
<organism evidence="4 5">
    <name type="scientific">Solanum tuberosum</name>
    <name type="common">Potato</name>
    <dbReference type="NCBI Taxonomy" id="4113"/>
    <lineage>
        <taxon>Eukaryota</taxon>
        <taxon>Viridiplantae</taxon>
        <taxon>Streptophyta</taxon>
        <taxon>Embryophyta</taxon>
        <taxon>Tracheophyta</taxon>
        <taxon>Spermatophyta</taxon>
        <taxon>Magnoliopsida</taxon>
        <taxon>eudicotyledons</taxon>
        <taxon>Gunneridae</taxon>
        <taxon>Pentapetalae</taxon>
        <taxon>asterids</taxon>
        <taxon>lamiids</taxon>
        <taxon>Solanales</taxon>
        <taxon>Solanaceae</taxon>
        <taxon>Solanoideae</taxon>
        <taxon>Solaneae</taxon>
        <taxon>Solanum</taxon>
    </lineage>
</organism>
<keyword evidence="1" id="KW-0863">Zinc-finger</keyword>
<name>A0ABQ7U0I3_SOLTU</name>